<gene>
    <name evidence="4" type="ORF">BOX15_Mlig001771g1</name>
</gene>
<proteinExistence type="predicted"/>
<evidence type="ECO:0000313" key="5">
    <source>
        <dbReference type="Proteomes" id="UP000215902"/>
    </source>
</evidence>
<evidence type="ECO:0000256" key="2">
    <source>
        <dbReference type="SAM" id="SignalP"/>
    </source>
</evidence>
<feature type="chain" id="PRO_5012311904" description="WSC domain-containing protein" evidence="2">
    <location>
        <begin position="20"/>
        <end position="223"/>
    </location>
</feature>
<dbReference type="AlphaFoldDB" id="A0A267GHV5"/>
<dbReference type="PANTHER" id="PTHR45964">
    <property type="entry name" value="WSCD FAMILY MEMBER CG9164"/>
    <property type="match status" value="1"/>
</dbReference>
<dbReference type="STRING" id="282301.A0A267GHV5"/>
<dbReference type="EMBL" id="NIVC01000312">
    <property type="protein sequence ID" value="PAA85635.1"/>
    <property type="molecule type" value="Genomic_DNA"/>
</dbReference>
<organism evidence="4 5">
    <name type="scientific">Macrostomum lignano</name>
    <dbReference type="NCBI Taxonomy" id="282301"/>
    <lineage>
        <taxon>Eukaryota</taxon>
        <taxon>Metazoa</taxon>
        <taxon>Spiralia</taxon>
        <taxon>Lophotrochozoa</taxon>
        <taxon>Platyhelminthes</taxon>
        <taxon>Rhabditophora</taxon>
        <taxon>Macrostomorpha</taxon>
        <taxon>Macrostomida</taxon>
        <taxon>Macrostomidae</taxon>
        <taxon>Macrostomum</taxon>
    </lineage>
</organism>
<comment type="caution">
    <text evidence="4">The sequence shown here is derived from an EMBL/GenBank/DDBJ whole genome shotgun (WGS) entry which is preliminary data.</text>
</comment>
<evidence type="ECO:0000259" key="3">
    <source>
        <dbReference type="PROSITE" id="PS51212"/>
    </source>
</evidence>
<dbReference type="Pfam" id="PF01822">
    <property type="entry name" value="WSC"/>
    <property type="match status" value="2"/>
</dbReference>
<sequence>MQFSTLALILFAASSSVFGGHYDLKKEYYKGCYSHSKHGQALDRFVAKDSSMRPFLCASECEKNSKKYFGIQKESCYCGNQIRSNLMGDFFCDLRCPGDAAKSCGGKHFLSVYKMQNTVVPVLPAPSLGCFYWRKDEVILHYKVEETFKLMSQKTCAESCLKYSYKYFGLANGDLCFCGDEILNKAPLDKKKYCNAQCKNYHFGQKCGGSIAMEIFELLTEEI</sequence>
<accession>A0A267GHV5</accession>
<dbReference type="InterPro" id="IPR051589">
    <property type="entry name" value="Sialate-O-sulfotransferase"/>
</dbReference>
<dbReference type="OrthoDB" id="6618094at2759"/>
<keyword evidence="5" id="KW-1185">Reference proteome</keyword>
<dbReference type="PROSITE" id="PS51212">
    <property type="entry name" value="WSC"/>
    <property type="match status" value="2"/>
</dbReference>
<feature type="domain" description="WSC" evidence="3">
    <location>
        <begin position="26"/>
        <end position="116"/>
    </location>
</feature>
<name>A0A267GHV5_9PLAT</name>
<dbReference type="PANTHER" id="PTHR45964:SF5">
    <property type="entry name" value="WSCD FAMILY MEMBER CG9164"/>
    <property type="match status" value="1"/>
</dbReference>
<reference evidence="4 5" key="1">
    <citation type="submission" date="2017-06" db="EMBL/GenBank/DDBJ databases">
        <title>A platform for efficient transgenesis in Macrostomum lignano, a flatworm model organism for stem cell research.</title>
        <authorList>
            <person name="Berezikov E."/>
        </authorList>
    </citation>
    <scope>NUCLEOTIDE SEQUENCE [LARGE SCALE GENOMIC DNA]</scope>
    <source>
        <strain evidence="4">DV1</strain>
        <tissue evidence="4">Whole organism</tissue>
    </source>
</reference>
<evidence type="ECO:0000313" key="4">
    <source>
        <dbReference type="EMBL" id="PAA85635.1"/>
    </source>
</evidence>
<keyword evidence="1" id="KW-0677">Repeat</keyword>
<feature type="signal peptide" evidence="2">
    <location>
        <begin position="1"/>
        <end position="19"/>
    </location>
</feature>
<dbReference type="Proteomes" id="UP000215902">
    <property type="component" value="Unassembled WGS sequence"/>
</dbReference>
<dbReference type="SMART" id="SM00321">
    <property type="entry name" value="WSC"/>
    <property type="match status" value="2"/>
</dbReference>
<evidence type="ECO:0000256" key="1">
    <source>
        <dbReference type="ARBA" id="ARBA00022737"/>
    </source>
</evidence>
<keyword evidence="2" id="KW-0732">Signal</keyword>
<dbReference type="InterPro" id="IPR002889">
    <property type="entry name" value="WSC_carb-bd"/>
</dbReference>
<protein>
    <recommendedName>
        <fullName evidence="3">WSC domain-containing protein</fullName>
    </recommendedName>
</protein>
<feature type="domain" description="WSC" evidence="3">
    <location>
        <begin position="124"/>
        <end position="219"/>
    </location>
</feature>